<dbReference type="EMBL" id="CAEZSU010000005">
    <property type="protein sequence ID" value="CAB4539329.1"/>
    <property type="molecule type" value="Genomic_DNA"/>
</dbReference>
<reference evidence="2" key="1">
    <citation type="submission" date="2020-05" db="EMBL/GenBank/DDBJ databases">
        <authorList>
            <person name="Chiriac C."/>
            <person name="Salcher M."/>
            <person name="Ghai R."/>
            <person name="Kavagutti S V."/>
        </authorList>
    </citation>
    <scope>NUCLEOTIDE SEQUENCE</scope>
</reference>
<protein>
    <submittedName>
        <fullName evidence="2">Unannotated protein</fullName>
    </submittedName>
</protein>
<name>A0A6J6FFX8_9ZZZZ</name>
<evidence type="ECO:0000313" key="3">
    <source>
        <dbReference type="EMBL" id="CAB4691294.1"/>
    </source>
</evidence>
<evidence type="ECO:0000313" key="1">
    <source>
        <dbReference type="EMBL" id="CAB4539329.1"/>
    </source>
</evidence>
<sequence length="122" mass="13553">MVQANEQRATAAVIDHRTRVVDSQRWKRRGLEIWTCEWRTATPRTARSVGECGDAREFGDLVGGPCDLCQGVLGVDEDEPESELVLEGVVLEDVEESELVVDAEPDEAVVVEELEEPRASFL</sequence>
<gene>
    <name evidence="1" type="ORF">UFOPK1495_00093</name>
    <name evidence="2" type="ORF">UFOPK1711_01517</name>
    <name evidence="3" type="ORF">UFOPK2350_01594</name>
</gene>
<evidence type="ECO:0000313" key="2">
    <source>
        <dbReference type="EMBL" id="CAB4585973.1"/>
    </source>
</evidence>
<dbReference type="EMBL" id="CAEZTR010000115">
    <property type="protein sequence ID" value="CAB4585973.1"/>
    <property type="molecule type" value="Genomic_DNA"/>
</dbReference>
<proteinExistence type="predicted"/>
<dbReference type="EMBL" id="CAEZXE010000178">
    <property type="protein sequence ID" value="CAB4691294.1"/>
    <property type="molecule type" value="Genomic_DNA"/>
</dbReference>
<dbReference type="AlphaFoldDB" id="A0A6J6FFX8"/>
<accession>A0A6J6FFX8</accession>
<organism evidence="2">
    <name type="scientific">freshwater metagenome</name>
    <dbReference type="NCBI Taxonomy" id="449393"/>
    <lineage>
        <taxon>unclassified sequences</taxon>
        <taxon>metagenomes</taxon>
        <taxon>ecological metagenomes</taxon>
    </lineage>
</organism>